<evidence type="ECO:0000313" key="3">
    <source>
        <dbReference type="EMBL" id="TDZ26259.1"/>
    </source>
</evidence>
<keyword evidence="2" id="KW-0472">Membrane</keyword>
<comment type="caution">
    <text evidence="3">The sequence shown here is derived from an EMBL/GenBank/DDBJ whole genome shotgun (WGS) entry which is preliminary data.</text>
</comment>
<feature type="transmembrane region" description="Helical" evidence="2">
    <location>
        <begin position="176"/>
        <end position="197"/>
    </location>
</feature>
<dbReference type="OrthoDB" id="3750908at2759"/>
<feature type="transmembrane region" description="Helical" evidence="2">
    <location>
        <begin position="150"/>
        <end position="170"/>
    </location>
</feature>
<gene>
    <name evidence="3" type="ORF">Cob_v001395</name>
</gene>
<dbReference type="Proteomes" id="UP000014480">
    <property type="component" value="Unassembled WGS sequence"/>
</dbReference>
<proteinExistence type="predicted"/>
<feature type="compositionally biased region" description="Acidic residues" evidence="1">
    <location>
        <begin position="287"/>
        <end position="297"/>
    </location>
</feature>
<keyword evidence="2" id="KW-1133">Transmembrane helix</keyword>
<name>A0A484G722_COLOR</name>
<protein>
    <submittedName>
        <fullName evidence="3">Uncharacterized protein</fullName>
    </submittedName>
</protein>
<keyword evidence="4" id="KW-1185">Reference proteome</keyword>
<keyword evidence="2" id="KW-0812">Transmembrane</keyword>
<dbReference type="AlphaFoldDB" id="A0A484G722"/>
<evidence type="ECO:0000256" key="1">
    <source>
        <dbReference type="SAM" id="MobiDB-lite"/>
    </source>
</evidence>
<evidence type="ECO:0000256" key="2">
    <source>
        <dbReference type="SAM" id="Phobius"/>
    </source>
</evidence>
<evidence type="ECO:0000313" key="4">
    <source>
        <dbReference type="Proteomes" id="UP000014480"/>
    </source>
</evidence>
<feature type="compositionally biased region" description="Polar residues" evidence="1">
    <location>
        <begin position="257"/>
        <end position="272"/>
    </location>
</feature>
<accession>A0A484G722</accession>
<feature type="region of interest" description="Disordered" evidence="1">
    <location>
        <begin position="255"/>
        <end position="297"/>
    </location>
</feature>
<sequence length="483" mass="54281">MAPEQPVLPLDREVPWFNNRNGRFYDEAGDAIEMVPMGPRPADVPVVAFERINHPEPGCCEFLMDAYSLKTTDVRVLVRRGSMWLIMVLRLAFDVQSISSSVVPINATFLKLGMAVVECVPFVWCLAFIGQAQGRRNVFGVTIERDHLDVFLLMAALVHTMLLAGSASEIGTVDHLTTWAVMCTLLFAAAFICVAPAEQNTQAYSSDASSYELRRRTIRDAPQALRSHFVSSPVIKHHESLNIWASDVFRLQKKSHPLSTRTEPTSRNTIVASSRSTSPPSPRYNSEEGDLENDDESTYNRTRLGFLRSVFGDELDRVASTPMEVLDHYNELAGLCDLDGCNEPPPPDTKEEVARQERPSADLERRLREHYLPEVRDTIAAPEELRVLARHVRGLTGPGLEGAQRDEPNGYEGCFYISYRRVKAEDGEEAGPWGWRYAAMNPLDCCVFDTIPELLEWYREGPVPDADDLETDSLLNGMFFRVL</sequence>
<dbReference type="STRING" id="1213857.A0A484G722"/>
<reference evidence="4" key="2">
    <citation type="journal article" date="2019" name="Mol. Plant Microbe Interact.">
        <title>Genome sequence resources for four phytopathogenic fungi from the Colletotrichum orbiculare species complex.</title>
        <authorList>
            <person name="Gan P."/>
            <person name="Tsushima A."/>
            <person name="Narusaka M."/>
            <person name="Narusaka Y."/>
            <person name="Takano Y."/>
            <person name="Kubo Y."/>
            <person name="Shirasu K."/>
        </authorList>
    </citation>
    <scope>GENOME REANNOTATION</scope>
    <source>
        <strain evidence="4">104-T / ATCC 96160 / CBS 514.97 / LARS 414 / MAFF 240422</strain>
    </source>
</reference>
<organism evidence="3 4">
    <name type="scientific">Colletotrichum orbiculare (strain 104-T / ATCC 96160 / CBS 514.97 / LARS 414 / MAFF 240422)</name>
    <name type="common">Cucumber anthracnose fungus</name>
    <name type="synonym">Colletotrichum lagenarium</name>
    <dbReference type="NCBI Taxonomy" id="1213857"/>
    <lineage>
        <taxon>Eukaryota</taxon>
        <taxon>Fungi</taxon>
        <taxon>Dikarya</taxon>
        <taxon>Ascomycota</taxon>
        <taxon>Pezizomycotina</taxon>
        <taxon>Sordariomycetes</taxon>
        <taxon>Hypocreomycetidae</taxon>
        <taxon>Glomerellales</taxon>
        <taxon>Glomerellaceae</taxon>
        <taxon>Colletotrichum</taxon>
        <taxon>Colletotrichum orbiculare species complex</taxon>
    </lineage>
</organism>
<feature type="transmembrane region" description="Helical" evidence="2">
    <location>
        <begin position="109"/>
        <end position="129"/>
    </location>
</feature>
<reference evidence="4" key="1">
    <citation type="journal article" date="2013" name="New Phytol.">
        <title>Comparative genomic and transcriptomic analyses reveal the hemibiotrophic stage shift of Colletotrichum fungi.</title>
        <authorList>
            <person name="Gan P."/>
            <person name="Ikeda K."/>
            <person name="Irieda H."/>
            <person name="Narusaka M."/>
            <person name="O'Connell R.J."/>
            <person name="Narusaka Y."/>
            <person name="Takano Y."/>
            <person name="Kubo Y."/>
            <person name="Shirasu K."/>
        </authorList>
    </citation>
    <scope>NUCLEOTIDE SEQUENCE [LARGE SCALE GENOMIC DNA]</scope>
    <source>
        <strain evidence="4">104-T / ATCC 96160 / CBS 514.97 / LARS 414 / MAFF 240422</strain>
    </source>
</reference>
<dbReference type="EMBL" id="AMCV02000001">
    <property type="protein sequence ID" value="TDZ26259.1"/>
    <property type="molecule type" value="Genomic_DNA"/>
</dbReference>